<dbReference type="EMBL" id="CM001022">
    <property type="protein sequence ID" value="EFQ22659.1"/>
    <property type="molecule type" value="Genomic_DNA"/>
</dbReference>
<keyword evidence="1" id="KW-0560">Oxidoreductase</keyword>
<keyword evidence="4" id="KW-1185">Reference proteome</keyword>
<dbReference type="AlphaFoldDB" id="E3CXR6"/>
<reference evidence="3 4" key="1">
    <citation type="journal article" date="2010" name="Stand. Genomic Sci.">
        <title>Non-contiguous finished genome sequence of Aminomonas paucivorans type strain (GLU-3).</title>
        <authorList>
            <person name="Pitluck S."/>
            <person name="Yasawong M."/>
            <person name="Held B."/>
            <person name="Lapidus A."/>
            <person name="Nolan M."/>
            <person name="Copeland A."/>
            <person name="Lucas S."/>
            <person name="Del Rio T.G."/>
            <person name="Tice H."/>
            <person name="Cheng J.F."/>
            <person name="Chertkov O."/>
            <person name="Goodwin L."/>
            <person name="Tapia R."/>
            <person name="Han C."/>
            <person name="Liolios K."/>
            <person name="Ivanova N."/>
            <person name="Mavromatis K."/>
            <person name="Ovchinnikova G."/>
            <person name="Pati A."/>
            <person name="Chen A."/>
            <person name="Palaniappan K."/>
            <person name="Land M."/>
            <person name="Hauser L."/>
            <person name="Chang Y.J."/>
            <person name="Jeffries C.D."/>
            <person name="Pukall R."/>
            <person name="Spring S."/>
            <person name="Rohde M."/>
            <person name="Sikorski J."/>
            <person name="Goker M."/>
            <person name="Woyke T."/>
            <person name="Bristow J."/>
            <person name="Eisen J.A."/>
            <person name="Markowitz V."/>
            <person name="Hugenholtz P."/>
            <person name="Kyrpides N.C."/>
            <person name="Klenk H.P."/>
        </authorList>
    </citation>
    <scope>NUCLEOTIDE SEQUENCE [LARGE SCALE GENOMIC DNA]</scope>
    <source>
        <strain evidence="3 4">DSM 12260</strain>
    </source>
</reference>
<protein>
    <submittedName>
        <fullName evidence="3">BFD domain protein (2Fe-2S)-binding domain protein</fullName>
    </submittedName>
</protein>
<dbReference type="PANTHER" id="PTHR42949">
    <property type="entry name" value="ANAEROBIC GLYCEROL-3-PHOSPHATE DEHYDROGENASE SUBUNIT B"/>
    <property type="match status" value="1"/>
</dbReference>
<gene>
    <name evidence="3" type="ORF">Apau_0223</name>
</gene>
<dbReference type="PANTHER" id="PTHR42949:SF3">
    <property type="entry name" value="ANAEROBIC GLYCEROL-3-PHOSPHATE DEHYDROGENASE SUBUNIT B"/>
    <property type="match status" value="1"/>
</dbReference>
<accession>E3CXR6</accession>
<dbReference type="Proteomes" id="UP000005096">
    <property type="component" value="Chromosome"/>
</dbReference>
<feature type="domain" description="SoxA A3" evidence="2">
    <location>
        <begin position="27"/>
        <end position="105"/>
    </location>
</feature>
<dbReference type="GO" id="GO:0016491">
    <property type="term" value="F:oxidoreductase activity"/>
    <property type="evidence" value="ECO:0007669"/>
    <property type="project" value="UniProtKB-KW"/>
</dbReference>
<dbReference type="eggNOG" id="COG1251">
    <property type="taxonomic scope" value="Bacteria"/>
</dbReference>
<dbReference type="CDD" id="cd19946">
    <property type="entry name" value="GlpA-like_Fer2_BFD-like"/>
    <property type="match status" value="1"/>
</dbReference>
<dbReference type="STRING" id="584708.Apau_0223"/>
<evidence type="ECO:0000313" key="3">
    <source>
        <dbReference type="EMBL" id="EFQ22659.1"/>
    </source>
</evidence>
<sequence>MSQVIQKGPVCDNEEVKQKQRDIVICRCEEITLGEIQDWIAKGYDTFDELKRVLRVGMGPCQGRGCQDIILREVARMTGRPVAQVPSGTVRPPVKPIKLGILAANQGKE</sequence>
<name>E3CXR6_9BACT</name>
<evidence type="ECO:0000256" key="1">
    <source>
        <dbReference type="ARBA" id="ARBA00023002"/>
    </source>
</evidence>
<dbReference type="OrthoDB" id="9801699at2"/>
<dbReference type="InterPro" id="IPR041854">
    <property type="entry name" value="BFD-like_2Fe2S-bd_dom_sf"/>
</dbReference>
<organism evidence="3 4">
    <name type="scientific">Aminomonas paucivorans DSM 12260</name>
    <dbReference type="NCBI Taxonomy" id="584708"/>
    <lineage>
        <taxon>Bacteria</taxon>
        <taxon>Thermotogati</taxon>
        <taxon>Synergistota</taxon>
        <taxon>Synergistia</taxon>
        <taxon>Synergistales</taxon>
        <taxon>Synergistaceae</taxon>
        <taxon>Aminomonas</taxon>
    </lineage>
</organism>
<dbReference type="Gene3D" id="1.10.10.1100">
    <property type="entry name" value="BFD-like [2Fe-2S]-binding domain"/>
    <property type="match status" value="1"/>
</dbReference>
<dbReference type="InterPro" id="IPR041117">
    <property type="entry name" value="SoxA_A3"/>
</dbReference>
<dbReference type="InterPro" id="IPR051691">
    <property type="entry name" value="Metab_Enz_Cyan_OpOx_G3PDH"/>
</dbReference>
<dbReference type="RefSeq" id="WP_006299803.1">
    <property type="nucleotide sequence ID" value="NZ_CM001022.1"/>
</dbReference>
<evidence type="ECO:0000313" key="4">
    <source>
        <dbReference type="Proteomes" id="UP000005096"/>
    </source>
</evidence>
<evidence type="ECO:0000259" key="2">
    <source>
        <dbReference type="Pfam" id="PF17806"/>
    </source>
</evidence>
<dbReference type="HOGENOM" id="CLU_172457_1_0_0"/>
<proteinExistence type="predicted"/>
<dbReference type="Pfam" id="PF17806">
    <property type="entry name" value="SO_alpha_A3"/>
    <property type="match status" value="1"/>
</dbReference>
<dbReference type="PaxDb" id="584708-Apau_0223"/>